<accession>A0A6C0BAS3</accession>
<sequence length="133" mass="14946">MSQIRIIPGKRSRTCATSQYANQMGQTIFNGNIICTDSGNLITNKEVNANSDVIVNRTQVERATNSILYSTSGRTQFGNFGTLAEVQTFLKNNQTTPGIYTPYVYLDPKSPAYNYYVNYSTQPNRIPGIRNRF</sequence>
<dbReference type="AlphaFoldDB" id="A0A6C0BAS3"/>
<reference evidence="1" key="1">
    <citation type="journal article" date="2020" name="Nature">
        <title>Giant virus diversity and host interactions through global metagenomics.</title>
        <authorList>
            <person name="Schulz F."/>
            <person name="Roux S."/>
            <person name="Paez-Espino D."/>
            <person name="Jungbluth S."/>
            <person name="Walsh D.A."/>
            <person name="Denef V.J."/>
            <person name="McMahon K.D."/>
            <person name="Konstantinidis K.T."/>
            <person name="Eloe-Fadrosh E.A."/>
            <person name="Kyrpides N.C."/>
            <person name="Woyke T."/>
        </authorList>
    </citation>
    <scope>NUCLEOTIDE SEQUENCE</scope>
    <source>
        <strain evidence="1">GVMAG-M-3300010158-59</strain>
    </source>
</reference>
<dbReference type="EMBL" id="MN739102">
    <property type="protein sequence ID" value="QHS88669.1"/>
    <property type="molecule type" value="Genomic_DNA"/>
</dbReference>
<organism evidence="1">
    <name type="scientific">viral metagenome</name>
    <dbReference type="NCBI Taxonomy" id="1070528"/>
    <lineage>
        <taxon>unclassified sequences</taxon>
        <taxon>metagenomes</taxon>
        <taxon>organismal metagenomes</taxon>
    </lineage>
</organism>
<evidence type="ECO:0000313" key="1">
    <source>
        <dbReference type="EMBL" id="QHS88669.1"/>
    </source>
</evidence>
<name>A0A6C0BAS3_9ZZZZ</name>
<protein>
    <submittedName>
        <fullName evidence="1">Uncharacterized protein</fullName>
    </submittedName>
</protein>
<proteinExistence type="predicted"/>